<dbReference type="EC" id="5.4.99.-" evidence="6"/>
<reference evidence="9 10" key="1">
    <citation type="submission" date="2023-05" db="EMBL/GenBank/DDBJ databases">
        <title>Chelatococcus sp. nov., a moderately thermophilic bacterium isolated from hot spring microbial mat.</title>
        <authorList>
            <person name="Hu C.-J."/>
            <person name="Li W.-J."/>
        </authorList>
    </citation>
    <scope>NUCLEOTIDE SEQUENCE [LARGE SCALE GENOMIC DNA]</scope>
    <source>
        <strain evidence="9 10">SYSU G07232</strain>
    </source>
</reference>
<dbReference type="InterPro" id="IPR050343">
    <property type="entry name" value="RsuA_PseudoU_synthase"/>
</dbReference>
<name>A0ABT7AER8_9HYPH</name>
<dbReference type="InterPro" id="IPR020094">
    <property type="entry name" value="TruA/RsuA/RluB/E/F_N"/>
</dbReference>
<keyword evidence="4 6" id="KW-0413">Isomerase</keyword>
<evidence type="ECO:0000256" key="6">
    <source>
        <dbReference type="RuleBase" id="RU003887"/>
    </source>
</evidence>
<dbReference type="PANTHER" id="PTHR47683">
    <property type="entry name" value="PSEUDOURIDINE SYNTHASE FAMILY PROTEIN-RELATED"/>
    <property type="match status" value="1"/>
</dbReference>
<sequence length="509" mass="55831">MRRAAATPGREGERIAKAMARAGVASRRDAEEMIAAGRVAVNGRIIDTPAILVGPMDRITIDGAPMPAKERTRLWLYHKPAGLVTTAHDPEGRPTVFDNLPEDLPRVVSVGRLDINTEGLLLLTNDGGLARVLAHPGTGWLRRYRVRAFGSVTQGELDRLAEGVTVEEMHYGPVEAKLEREQGDNVWLSVGLREGKNREVKRILEYLGLRVNRLIRVSFGPFQLGDLAEGAVEEVRTRVLKDQLGDKLAAEAGADFEAPAVNRVREPAPARGRDERRGRTVERDEHGSHRGRRRDDHRPVYGERMHAGERKHPAQAAPRPQAERGTATRSIWRDQEAENARPHGTRKPRRGADARTERAVSGEKPHMRAGAVADPKGRRILVERVVAEPKPEPRGHQPRGEGLGERSAHPARGEAPPGSRHRRSEASRGPQRGAEGRPTRGFDRPGSQQPKPRRPGERAKSAGHAEAGGFRRKGESFAGKAGRGTREPGKRPRGGPGKPSAGPGKPRRR</sequence>
<feature type="region of interest" description="Disordered" evidence="7">
    <location>
        <begin position="259"/>
        <end position="509"/>
    </location>
</feature>
<feature type="compositionally biased region" description="Basic and acidic residues" evidence="7">
    <location>
        <begin position="331"/>
        <end position="341"/>
    </location>
</feature>
<dbReference type="Gene3D" id="3.30.70.580">
    <property type="entry name" value="Pseudouridine synthase I, catalytic domain, N-terminal subdomain"/>
    <property type="match status" value="1"/>
</dbReference>
<accession>A0ABT7AER8</accession>
<evidence type="ECO:0000256" key="3">
    <source>
        <dbReference type="ARBA" id="ARBA00022884"/>
    </source>
</evidence>
<dbReference type="PANTHER" id="PTHR47683:SF3">
    <property type="entry name" value="RIBOSOMAL LARGE SUBUNIT PSEUDOURIDINE SYNTHASE B"/>
    <property type="match status" value="1"/>
</dbReference>
<dbReference type="InterPro" id="IPR006145">
    <property type="entry name" value="PsdUridine_synth_RsuA/RluA"/>
</dbReference>
<comment type="caution">
    <text evidence="9">The sequence shown here is derived from an EMBL/GenBank/DDBJ whole genome shotgun (WGS) entry which is preliminary data.</text>
</comment>
<dbReference type="NCBIfam" id="TIGR00093">
    <property type="entry name" value="pseudouridine synthase"/>
    <property type="match status" value="1"/>
</dbReference>
<evidence type="ECO:0000313" key="9">
    <source>
        <dbReference type="EMBL" id="MDJ1157874.1"/>
    </source>
</evidence>
<dbReference type="Proteomes" id="UP001321492">
    <property type="component" value="Unassembled WGS sequence"/>
</dbReference>
<dbReference type="InterPro" id="IPR000748">
    <property type="entry name" value="PsdUridine_synth_RsuA/RluB/E/F"/>
</dbReference>
<feature type="compositionally biased region" description="Low complexity" evidence="7">
    <location>
        <begin position="498"/>
        <end position="509"/>
    </location>
</feature>
<feature type="compositionally biased region" description="Basic and acidic residues" evidence="7">
    <location>
        <begin position="434"/>
        <end position="443"/>
    </location>
</feature>
<dbReference type="InterPro" id="IPR020103">
    <property type="entry name" value="PsdUridine_synth_cat_dom_sf"/>
</dbReference>
<evidence type="ECO:0000313" key="10">
    <source>
        <dbReference type="Proteomes" id="UP001321492"/>
    </source>
</evidence>
<dbReference type="SUPFAM" id="SSF55174">
    <property type="entry name" value="Alpha-L RNA-binding motif"/>
    <property type="match status" value="1"/>
</dbReference>
<evidence type="ECO:0000256" key="7">
    <source>
        <dbReference type="SAM" id="MobiDB-lite"/>
    </source>
</evidence>
<protein>
    <recommendedName>
        <fullName evidence="6">Pseudouridine synthase</fullName>
        <ecNumber evidence="6">5.4.99.-</ecNumber>
    </recommendedName>
</protein>
<proteinExistence type="inferred from homology"/>
<dbReference type="InterPro" id="IPR018496">
    <property type="entry name" value="PsdUridine_synth_RsuA/RluB_CS"/>
</dbReference>
<keyword evidence="3 5" id="KW-0694">RNA-binding</keyword>
<dbReference type="Pfam" id="PF01479">
    <property type="entry name" value="S4"/>
    <property type="match status" value="1"/>
</dbReference>
<comment type="similarity">
    <text evidence="2 6">Belongs to the pseudouridine synthase RsuA family.</text>
</comment>
<evidence type="ECO:0000256" key="4">
    <source>
        <dbReference type="ARBA" id="ARBA00023235"/>
    </source>
</evidence>
<dbReference type="InterPro" id="IPR042092">
    <property type="entry name" value="PsdUridine_s_RsuA/RluB/E/F_cat"/>
</dbReference>
<evidence type="ECO:0000259" key="8">
    <source>
        <dbReference type="SMART" id="SM00363"/>
    </source>
</evidence>
<dbReference type="SUPFAM" id="SSF55120">
    <property type="entry name" value="Pseudouridine synthase"/>
    <property type="match status" value="1"/>
</dbReference>
<dbReference type="PROSITE" id="PS01149">
    <property type="entry name" value="PSI_RSU"/>
    <property type="match status" value="1"/>
</dbReference>
<evidence type="ECO:0000256" key="2">
    <source>
        <dbReference type="ARBA" id="ARBA00008348"/>
    </source>
</evidence>
<evidence type="ECO:0000256" key="5">
    <source>
        <dbReference type="PROSITE-ProRule" id="PRU00182"/>
    </source>
</evidence>
<comment type="catalytic activity">
    <reaction evidence="1">
        <text>a uridine in RNA = a pseudouridine in RNA</text>
        <dbReference type="Rhea" id="RHEA:48348"/>
        <dbReference type="Rhea" id="RHEA-COMP:12068"/>
        <dbReference type="Rhea" id="RHEA-COMP:12069"/>
        <dbReference type="ChEBI" id="CHEBI:65314"/>
        <dbReference type="ChEBI" id="CHEBI:65315"/>
    </reaction>
</comment>
<feature type="domain" description="RNA-binding S4" evidence="8">
    <location>
        <begin position="13"/>
        <end position="71"/>
    </location>
</feature>
<dbReference type="InterPro" id="IPR036986">
    <property type="entry name" value="S4_RNA-bd_sf"/>
</dbReference>
<feature type="compositionally biased region" description="Basic and acidic residues" evidence="7">
    <location>
        <begin position="263"/>
        <end position="312"/>
    </location>
</feature>
<dbReference type="CDD" id="cd00165">
    <property type="entry name" value="S4"/>
    <property type="match status" value="1"/>
</dbReference>
<dbReference type="EMBL" id="JASJEV010000003">
    <property type="protein sequence ID" value="MDJ1157874.1"/>
    <property type="molecule type" value="Genomic_DNA"/>
</dbReference>
<evidence type="ECO:0000256" key="1">
    <source>
        <dbReference type="ARBA" id="ARBA00000073"/>
    </source>
</evidence>
<dbReference type="Gene3D" id="3.10.290.10">
    <property type="entry name" value="RNA-binding S4 domain"/>
    <property type="match status" value="1"/>
</dbReference>
<organism evidence="9 10">
    <name type="scientific">Chelatococcus albus</name>
    <dbReference type="NCBI Taxonomy" id="3047466"/>
    <lineage>
        <taxon>Bacteria</taxon>
        <taxon>Pseudomonadati</taxon>
        <taxon>Pseudomonadota</taxon>
        <taxon>Alphaproteobacteria</taxon>
        <taxon>Hyphomicrobiales</taxon>
        <taxon>Chelatococcaceae</taxon>
        <taxon>Chelatococcus</taxon>
    </lineage>
</organism>
<dbReference type="SMART" id="SM00363">
    <property type="entry name" value="S4"/>
    <property type="match status" value="1"/>
</dbReference>
<keyword evidence="10" id="KW-1185">Reference proteome</keyword>
<gene>
    <name evidence="9" type="ORF">QNA08_06465</name>
</gene>
<feature type="compositionally biased region" description="Basic and acidic residues" evidence="7">
    <location>
        <begin position="375"/>
        <end position="412"/>
    </location>
</feature>
<dbReference type="PROSITE" id="PS50889">
    <property type="entry name" value="S4"/>
    <property type="match status" value="1"/>
</dbReference>
<dbReference type="InterPro" id="IPR002942">
    <property type="entry name" value="S4_RNA-bd"/>
</dbReference>
<dbReference type="Pfam" id="PF00849">
    <property type="entry name" value="PseudoU_synth_2"/>
    <property type="match status" value="1"/>
</dbReference>
<dbReference type="Gene3D" id="3.30.70.1560">
    <property type="entry name" value="Alpha-L RNA-binding motif"/>
    <property type="match status" value="1"/>
</dbReference>
<feature type="compositionally biased region" description="Basic and acidic residues" evidence="7">
    <location>
        <begin position="350"/>
        <end position="366"/>
    </location>
</feature>